<dbReference type="GO" id="GO:0003677">
    <property type="term" value="F:DNA binding"/>
    <property type="evidence" value="ECO:0007669"/>
    <property type="project" value="UniProtKB-KW"/>
</dbReference>
<dbReference type="REBASE" id="220161">
    <property type="entry name" value="S.Bas20089I"/>
</dbReference>
<dbReference type="SUPFAM" id="SSF116734">
    <property type="entry name" value="DNA methylase specificity domain"/>
    <property type="match status" value="1"/>
</dbReference>
<dbReference type="Proteomes" id="UP000224056">
    <property type="component" value="Chromosome"/>
</dbReference>
<dbReference type="GO" id="GO:0009307">
    <property type="term" value="P:DNA restriction-modification system"/>
    <property type="evidence" value="ECO:0007669"/>
    <property type="project" value="UniProtKB-KW"/>
</dbReference>
<dbReference type="GeneID" id="93051273"/>
<dbReference type="EMBL" id="CP017696">
    <property type="protein sequence ID" value="ATO42018.1"/>
    <property type="molecule type" value="Genomic_DNA"/>
</dbReference>
<organism evidence="3 4">
    <name type="scientific">Bifidobacterium asteroides DSM 20089</name>
    <dbReference type="NCBI Taxonomy" id="1437594"/>
    <lineage>
        <taxon>Bacteria</taxon>
        <taxon>Bacillati</taxon>
        <taxon>Actinomycetota</taxon>
        <taxon>Actinomycetes</taxon>
        <taxon>Bifidobacteriales</taxon>
        <taxon>Bifidobacteriaceae</taxon>
        <taxon>Bifidobacterium</taxon>
    </lineage>
</organism>
<keyword evidence="1" id="KW-0680">Restriction system</keyword>
<evidence type="ECO:0000313" key="3">
    <source>
        <dbReference type="EMBL" id="ATO42018.1"/>
    </source>
</evidence>
<accession>A0AAD0AAS2</accession>
<gene>
    <name evidence="3" type="ORF">BA20089_07755</name>
</gene>
<protein>
    <recommendedName>
        <fullName evidence="5">Type I restriction modification DNA specificity domain-containing protein</fullName>
    </recommendedName>
</protein>
<reference evidence="3 4" key="1">
    <citation type="submission" date="2016-10" db="EMBL/GenBank/DDBJ databases">
        <title>The whole genome sequencing and assembly of B. asteroides DSM 20089 strain.</title>
        <authorList>
            <person name="Lee Y.-J."/>
            <person name="Park M.-K."/>
            <person name="Yi H."/>
            <person name="Bahn Y.-S."/>
            <person name="Kim J.F."/>
            <person name="Lee D.-W."/>
        </authorList>
    </citation>
    <scope>NUCLEOTIDE SEQUENCE [LARGE SCALE GENOMIC DNA]</scope>
    <source>
        <strain evidence="3 4">DSM 20089</strain>
    </source>
</reference>
<evidence type="ECO:0008006" key="5">
    <source>
        <dbReference type="Google" id="ProtNLM"/>
    </source>
</evidence>
<evidence type="ECO:0000313" key="4">
    <source>
        <dbReference type="Proteomes" id="UP000224056"/>
    </source>
</evidence>
<dbReference type="RefSeq" id="WP_099327400.1">
    <property type="nucleotide sequence ID" value="NZ_CP017696.1"/>
</dbReference>
<keyword evidence="2" id="KW-0238">DNA-binding</keyword>
<evidence type="ECO:0000256" key="1">
    <source>
        <dbReference type="ARBA" id="ARBA00022747"/>
    </source>
</evidence>
<name>A0AAD0AAS2_9BIFI</name>
<dbReference type="Gene3D" id="3.90.220.20">
    <property type="entry name" value="DNA methylase specificity domains"/>
    <property type="match status" value="1"/>
</dbReference>
<dbReference type="AlphaFoldDB" id="A0AAD0AAS2"/>
<sequence>MQLQLHVADLCKFFYGMGGGVRQSIGFKDIKRMLIAIPPINEQNEILMQVHEVNAPIDKQICRFKTIISELIELKNTIIANVVTGKIDIRNVAVPEYEHVDILTDEDIEGSDEAIESQTDGTAE</sequence>
<dbReference type="InterPro" id="IPR044946">
    <property type="entry name" value="Restrct_endonuc_typeI_TRD_sf"/>
</dbReference>
<evidence type="ECO:0000256" key="2">
    <source>
        <dbReference type="ARBA" id="ARBA00023125"/>
    </source>
</evidence>
<proteinExistence type="predicted"/>